<proteinExistence type="predicted"/>
<organism evidence="2">
    <name type="scientific">uncultured Rubrobacteraceae bacterium</name>
    <dbReference type="NCBI Taxonomy" id="349277"/>
    <lineage>
        <taxon>Bacteria</taxon>
        <taxon>Bacillati</taxon>
        <taxon>Actinomycetota</taxon>
        <taxon>Rubrobacteria</taxon>
        <taxon>Rubrobacterales</taxon>
        <taxon>Rubrobacteraceae</taxon>
        <taxon>environmental samples</taxon>
    </lineage>
</organism>
<dbReference type="EMBL" id="CADCUV010000180">
    <property type="protein sequence ID" value="CAA9436478.1"/>
    <property type="molecule type" value="Genomic_DNA"/>
</dbReference>
<evidence type="ECO:0000313" key="2">
    <source>
        <dbReference type="EMBL" id="CAA9436478.1"/>
    </source>
</evidence>
<gene>
    <name evidence="2" type="ORF">AVDCRST_MAG22-3713</name>
</gene>
<name>A0A6J4Q933_9ACTN</name>
<feature type="region of interest" description="Disordered" evidence="1">
    <location>
        <begin position="1"/>
        <end position="25"/>
    </location>
</feature>
<sequence length="46" mass="5141">MRRADSSRLSLGDRPLVENDDPIEGSEMLKEERLPARVFCRGLAGP</sequence>
<protein>
    <submittedName>
        <fullName evidence="2">Uncharacterized protein</fullName>
    </submittedName>
</protein>
<reference evidence="2" key="1">
    <citation type="submission" date="2020-02" db="EMBL/GenBank/DDBJ databases">
        <authorList>
            <person name="Meier V. D."/>
        </authorList>
    </citation>
    <scope>NUCLEOTIDE SEQUENCE</scope>
    <source>
        <strain evidence="2">AVDCRST_MAG22</strain>
    </source>
</reference>
<accession>A0A6J4Q933</accession>
<evidence type="ECO:0000256" key="1">
    <source>
        <dbReference type="SAM" id="MobiDB-lite"/>
    </source>
</evidence>
<dbReference type="AlphaFoldDB" id="A0A6J4Q933"/>